<keyword evidence="2" id="KW-1185">Reference proteome</keyword>
<comment type="caution">
    <text evidence="1">The sequence shown here is derived from an EMBL/GenBank/DDBJ whole genome shotgun (WGS) entry which is preliminary data.</text>
</comment>
<evidence type="ECO:0000313" key="1">
    <source>
        <dbReference type="EMBL" id="RZT89089.1"/>
    </source>
</evidence>
<name>A0A4Q7V8G2_PSEST</name>
<reference evidence="1 2" key="1">
    <citation type="submission" date="2019-02" db="EMBL/GenBank/DDBJ databases">
        <title>Sequencing the genomes of 1000 actinobacteria strains.</title>
        <authorList>
            <person name="Klenk H.-P."/>
        </authorList>
    </citation>
    <scope>NUCLEOTIDE SEQUENCE [LARGE SCALE GENOMIC DNA]</scope>
    <source>
        <strain evidence="1 2">DSM 45779</strain>
    </source>
</reference>
<gene>
    <name evidence="1" type="ORF">EV383_6046</name>
</gene>
<dbReference type="AlphaFoldDB" id="A0A4Q7V8G2"/>
<organism evidence="1 2">
    <name type="scientific">Pseudonocardia sediminis</name>
    <dbReference type="NCBI Taxonomy" id="1397368"/>
    <lineage>
        <taxon>Bacteria</taxon>
        <taxon>Bacillati</taxon>
        <taxon>Actinomycetota</taxon>
        <taxon>Actinomycetes</taxon>
        <taxon>Pseudonocardiales</taxon>
        <taxon>Pseudonocardiaceae</taxon>
        <taxon>Pseudonocardia</taxon>
    </lineage>
</organism>
<dbReference type="Proteomes" id="UP000291591">
    <property type="component" value="Unassembled WGS sequence"/>
</dbReference>
<protein>
    <submittedName>
        <fullName evidence="1">Uncharacterized protein</fullName>
    </submittedName>
</protein>
<proteinExistence type="predicted"/>
<evidence type="ECO:0000313" key="2">
    <source>
        <dbReference type="Proteomes" id="UP000291591"/>
    </source>
</evidence>
<sequence length="231" mass="25051">MGSTDPEAVLLTCASETRHRLRSYGIRRRAQRERVPAALADVPSVTLGPRPGRDEVDPILADRPDARLIVHGTDADLAAVLVRLLRTERLGTEVGYVPVARRSVAAAVWGLPLRPDAAAELARHGVAGPVPLVRDDAGGVLVGRGEMRDFDGEGYCDATLVLRGRVRRLLVDAGPDGVSVLPDRDVRAAVGRAVQIGTSGARVTSDGVEHPREIPRWAWYRHTEPWQLVRP</sequence>
<accession>A0A4Q7V8G2</accession>
<dbReference type="EMBL" id="SHKL01000001">
    <property type="protein sequence ID" value="RZT89089.1"/>
    <property type="molecule type" value="Genomic_DNA"/>
</dbReference>